<name>A0AAE3EGR1_9SPIR</name>
<dbReference type="SUPFAM" id="SSF53448">
    <property type="entry name" value="Nucleotide-diphospho-sugar transferases"/>
    <property type="match status" value="1"/>
</dbReference>
<dbReference type="EMBL" id="JAINWA010000003">
    <property type="protein sequence ID" value="MCD1654650.1"/>
    <property type="molecule type" value="Genomic_DNA"/>
</dbReference>
<reference evidence="2" key="1">
    <citation type="submission" date="2021-08" db="EMBL/GenBank/DDBJ databases">
        <title>Comparative analyses of Brucepasteria parasyntrophica and Teretinema zuelzerae.</title>
        <authorList>
            <person name="Song Y."/>
            <person name="Brune A."/>
        </authorList>
    </citation>
    <scope>NUCLEOTIDE SEQUENCE</scope>
    <source>
        <strain evidence="2">DSM 1903</strain>
    </source>
</reference>
<keyword evidence="3" id="KW-1185">Reference proteome</keyword>
<feature type="domain" description="Glycosyltransferase 2-like" evidence="1">
    <location>
        <begin position="3"/>
        <end position="146"/>
    </location>
</feature>
<accession>A0AAE3EGR1</accession>
<dbReference type="Pfam" id="PF00535">
    <property type="entry name" value="Glycos_transf_2"/>
    <property type="match status" value="1"/>
</dbReference>
<dbReference type="Gene3D" id="3.90.550.10">
    <property type="entry name" value="Spore Coat Polysaccharide Biosynthesis Protein SpsA, Chain A"/>
    <property type="match status" value="1"/>
</dbReference>
<evidence type="ECO:0000313" key="3">
    <source>
        <dbReference type="Proteomes" id="UP001198163"/>
    </source>
</evidence>
<comment type="caution">
    <text evidence="2">The sequence shown here is derived from an EMBL/GenBank/DDBJ whole genome shotgun (WGS) entry which is preliminary data.</text>
</comment>
<gene>
    <name evidence="2" type="ORF">K7J14_08020</name>
</gene>
<evidence type="ECO:0000313" key="2">
    <source>
        <dbReference type="EMBL" id="MCD1654650.1"/>
    </source>
</evidence>
<dbReference type="PANTHER" id="PTHR43179:SF7">
    <property type="entry name" value="RHAMNOSYLTRANSFERASE WBBL"/>
    <property type="match status" value="1"/>
</dbReference>
<evidence type="ECO:0000259" key="1">
    <source>
        <dbReference type="Pfam" id="PF00535"/>
    </source>
</evidence>
<dbReference type="AlphaFoldDB" id="A0AAE3EGR1"/>
<dbReference type="InterPro" id="IPR001173">
    <property type="entry name" value="Glyco_trans_2-like"/>
</dbReference>
<proteinExistence type="predicted"/>
<dbReference type="PANTHER" id="PTHR43179">
    <property type="entry name" value="RHAMNOSYLTRANSFERASE WBBL"/>
    <property type="match status" value="1"/>
</dbReference>
<dbReference type="InterPro" id="IPR029044">
    <property type="entry name" value="Nucleotide-diphossugar_trans"/>
</dbReference>
<organism evidence="2 3">
    <name type="scientific">Teretinema zuelzerae</name>
    <dbReference type="NCBI Taxonomy" id="156"/>
    <lineage>
        <taxon>Bacteria</taxon>
        <taxon>Pseudomonadati</taxon>
        <taxon>Spirochaetota</taxon>
        <taxon>Spirochaetia</taxon>
        <taxon>Spirochaetales</taxon>
        <taxon>Treponemataceae</taxon>
        <taxon>Teretinema</taxon>
    </lineage>
</organism>
<dbReference type="Proteomes" id="UP001198163">
    <property type="component" value="Unassembled WGS sequence"/>
</dbReference>
<sequence length="293" mass="33504">MLLQKCIESIYEKTNSIDYEILVVDNSSSDDSVKMISTLFPTVKIIASPENIGFGKANNLGAAQAMGELLFFLNSDTELINDAVRILSDFYLATPECGIAGGNLYNTDLSPQHSYAMKLPSAWTELARFIPRLTEIFEGPNAWFNRTEEPREVGYITGADLMISRKLFLESGGFDSDFFMYYEETELTHRIINAGYKVFSVPQAKILHLKGASLEKIEGVKRIVYESKYLYLRKTFGNLECVKAHFIFSYYCLFKSYLHTLFRNRTIADKYKSMRIIDSEVFKDRKEIDIYGA</sequence>
<dbReference type="CDD" id="cd04186">
    <property type="entry name" value="GT_2_like_c"/>
    <property type="match status" value="1"/>
</dbReference>
<protein>
    <submittedName>
        <fullName evidence="2">Glycosyltransferase family 2 protein</fullName>
    </submittedName>
</protein>